<dbReference type="EMBL" id="BMGC01000005">
    <property type="protein sequence ID" value="GGB24571.1"/>
    <property type="molecule type" value="Genomic_DNA"/>
</dbReference>
<dbReference type="AlphaFoldDB" id="A0A916T1F4"/>
<organism evidence="1 2">
    <name type="scientific">Gordonia jinhuaensis</name>
    <dbReference type="NCBI Taxonomy" id="1517702"/>
    <lineage>
        <taxon>Bacteria</taxon>
        <taxon>Bacillati</taxon>
        <taxon>Actinomycetota</taxon>
        <taxon>Actinomycetes</taxon>
        <taxon>Mycobacteriales</taxon>
        <taxon>Gordoniaceae</taxon>
        <taxon>Gordonia</taxon>
    </lineage>
</organism>
<dbReference type="Proteomes" id="UP000621454">
    <property type="component" value="Unassembled WGS sequence"/>
</dbReference>
<protein>
    <submittedName>
        <fullName evidence="1">Uncharacterized protein</fullName>
    </submittedName>
</protein>
<reference evidence="1" key="2">
    <citation type="submission" date="2020-09" db="EMBL/GenBank/DDBJ databases">
        <authorList>
            <person name="Sun Q."/>
            <person name="Zhou Y."/>
        </authorList>
    </citation>
    <scope>NUCLEOTIDE SEQUENCE</scope>
    <source>
        <strain evidence="1">CGMCC 1.12827</strain>
    </source>
</reference>
<reference evidence="1" key="1">
    <citation type="journal article" date="2014" name="Int. J. Syst. Evol. Microbiol.">
        <title>Complete genome sequence of Corynebacterium casei LMG S-19264T (=DSM 44701T), isolated from a smear-ripened cheese.</title>
        <authorList>
            <consortium name="US DOE Joint Genome Institute (JGI-PGF)"/>
            <person name="Walter F."/>
            <person name="Albersmeier A."/>
            <person name="Kalinowski J."/>
            <person name="Ruckert C."/>
        </authorList>
    </citation>
    <scope>NUCLEOTIDE SEQUENCE</scope>
    <source>
        <strain evidence="1">CGMCC 1.12827</strain>
    </source>
</reference>
<sequence>MTEIGSPLTTVWGAAPALAGWAAAWRAGDCSPDDVLDALHDLDGQSVLTHQVGVADIETAGELELRPTGEGTDALLRILRAPTVFEVLTPAPGDTMGLPAGPVRTAALNAGELVVLRDPRRRKTFCLIAHRADRYTLVWTLHSCPQLRTPVPRPLCEVEYELREAVREVTDILSRLSGRTNTPEDLRARLHDLTARRMVDLPPTADDRVHRVIAQAAQVGAIADLALQSAGGFGVTGTHQDTGETALRRLADLARVARMTAVNTAIARFGVVEN</sequence>
<keyword evidence="2" id="KW-1185">Reference proteome</keyword>
<gene>
    <name evidence="1" type="ORF">GCM10011489_11000</name>
</gene>
<comment type="caution">
    <text evidence="1">The sequence shown here is derived from an EMBL/GenBank/DDBJ whole genome shotgun (WGS) entry which is preliminary data.</text>
</comment>
<dbReference type="RefSeq" id="WP_188585579.1">
    <property type="nucleotide sequence ID" value="NZ_BMGC01000005.1"/>
</dbReference>
<evidence type="ECO:0000313" key="2">
    <source>
        <dbReference type="Proteomes" id="UP000621454"/>
    </source>
</evidence>
<name>A0A916T1F4_9ACTN</name>
<evidence type="ECO:0000313" key="1">
    <source>
        <dbReference type="EMBL" id="GGB24571.1"/>
    </source>
</evidence>
<accession>A0A916T1F4</accession>
<proteinExistence type="predicted"/>